<keyword evidence="3" id="KW-1185">Reference proteome</keyword>
<feature type="region of interest" description="Disordered" evidence="1">
    <location>
        <begin position="113"/>
        <end position="142"/>
    </location>
</feature>
<accession>A0A813FM33</accession>
<organism evidence="2 3">
    <name type="scientific">Polarella glacialis</name>
    <name type="common">Dinoflagellate</name>
    <dbReference type="NCBI Taxonomy" id="89957"/>
    <lineage>
        <taxon>Eukaryota</taxon>
        <taxon>Sar</taxon>
        <taxon>Alveolata</taxon>
        <taxon>Dinophyceae</taxon>
        <taxon>Suessiales</taxon>
        <taxon>Suessiaceae</taxon>
        <taxon>Polarella</taxon>
    </lineage>
</organism>
<dbReference type="EMBL" id="CAJNNV010025434">
    <property type="protein sequence ID" value="CAE8614474.1"/>
    <property type="molecule type" value="Genomic_DNA"/>
</dbReference>
<evidence type="ECO:0000313" key="3">
    <source>
        <dbReference type="Proteomes" id="UP000654075"/>
    </source>
</evidence>
<feature type="region of interest" description="Disordered" evidence="1">
    <location>
        <begin position="35"/>
        <end position="75"/>
    </location>
</feature>
<feature type="compositionally biased region" description="Basic residues" evidence="1">
    <location>
        <begin position="310"/>
        <end position="324"/>
    </location>
</feature>
<gene>
    <name evidence="2" type="ORF">PGLA1383_LOCUS32197</name>
</gene>
<protein>
    <submittedName>
        <fullName evidence="2">Uncharacterized protein</fullName>
    </submittedName>
</protein>
<comment type="caution">
    <text evidence="2">The sequence shown here is derived from an EMBL/GenBank/DDBJ whole genome shotgun (WGS) entry which is preliminary data.</text>
</comment>
<feature type="compositionally biased region" description="Acidic residues" evidence="1">
    <location>
        <begin position="196"/>
        <end position="209"/>
    </location>
</feature>
<feature type="compositionally biased region" description="Low complexity" evidence="1">
    <location>
        <begin position="402"/>
        <end position="420"/>
    </location>
</feature>
<dbReference type="Proteomes" id="UP000654075">
    <property type="component" value="Unassembled WGS sequence"/>
</dbReference>
<feature type="compositionally biased region" description="Low complexity" evidence="1">
    <location>
        <begin position="524"/>
        <end position="534"/>
    </location>
</feature>
<feature type="region of interest" description="Disordered" evidence="1">
    <location>
        <begin position="275"/>
        <end position="435"/>
    </location>
</feature>
<feature type="compositionally biased region" description="Polar residues" evidence="1">
    <location>
        <begin position="276"/>
        <end position="285"/>
    </location>
</feature>
<feature type="compositionally biased region" description="Low complexity" evidence="1">
    <location>
        <begin position="42"/>
        <end position="58"/>
    </location>
</feature>
<feature type="region of interest" description="Disordered" evidence="1">
    <location>
        <begin position="551"/>
        <end position="570"/>
    </location>
</feature>
<feature type="region of interest" description="Disordered" evidence="1">
    <location>
        <begin position="524"/>
        <end position="545"/>
    </location>
</feature>
<reference evidence="2" key="1">
    <citation type="submission" date="2021-02" db="EMBL/GenBank/DDBJ databases">
        <authorList>
            <person name="Dougan E. K."/>
            <person name="Rhodes N."/>
            <person name="Thang M."/>
            <person name="Chan C."/>
        </authorList>
    </citation>
    <scope>NUCLEOTIDE SEQUENCE</scope>
</reference>
<feature type="compositionally biased region" description="Low complexity" evidence="1">
    <location>
        <begin position="477"/>
        <end position="491"/>
    </location>
</feature>
<name>A0A813FM33_POLGL</name>
<evidence type="ECO:0000313" key="2">
    <source>
        <dbReference type="EMBL" id="CAE8614474.1"/>
    </source>
</evidence>
<proteinExistence type="predicted"/>
<feature type="compositionally biased region" description="Low complexity" evidence="1">
    <location>
        <begin position="325"/>
        <end position="371"/>
    </location>
</feature>
<dbReference type="AlphaFoldDB" id="A0A813FM33"/>
<feature type="region of interest" description="Disordered" evidence="1">
    <location>
        <begin position="190"/>
        <end position="216"/>
    </location>
</feature>
<feature type="region of interest" description="Disordered" evidence="1">
    <location>
        <begin position="451"/>
        <end position="509"/>
    </location>
</feature>
<evidence type="ECO:0000256" key="1">
    <source>
        <dbReference type="SAM" id="MobiDB-lite"/>
    </source>
</evidence>
<sequence length="570" mass="61650">MGGPSRGNLSLWCLEKAALETIDSSPIQELAPDVAGAGRPVQRPQQAQAAALPARMQMKQPSKPDVTVQQQQQQKQTLQQLQQIQQKQQLMQRAQQHQQHQQQQLLASAPDLQERASPNAPRDFNGDRADDTEGTPRGSVGGDQILQRALGMMPDRAFAGVEADSLERLEGIPASSSLAYTNTKYLQAAIDPPQDKEDEESVLSAEEPDCPSSKGLSGVAGLVSDFSKDEDKACWAHLHEQLASLQLNVQAFANKRCPPSGQPPTPAADKFRDKLQASSGTQYQPMESAGAGLSNSQRTRVPSFEPPPLHSHRQHPQHQQHLHHQQQLQLQHQRQLQHQQLQQQQLHYQRQQLHQQHGQYQQQMRHQQPQIPQGPPPAQQSRGHHFQRPQDDPNYAPAPVGSSASRPLSRAPSSASAQRSTEGFTIPVPVESGVSSAYGGQAMMRSLSAGRHMPAGSFTPRIPPPTVPSAQARVEGRSGSFSSAGYSSAMAPPGSAPQTPRSSGFSSSVGSGAAVVQAMRFAPATAAPGPSGSPWRQGANHRPTQQAVVRMSSVPVPTGQQVAWGAPRQH</sequence>